<feature type="region of interest" description="Disordered" evidence="1">
    <location>
        <begin position="75"/>
        <end position="98"/>
    </location>
</feature>
<reference evidence="2 3" key="1">
    <citation type="journal article" date="2016" name="BMC Genomics">
        <title>Comparative genomics reveals Cyclospora cayetanensis possesses coccidia-like metabolism and invasion components but unique surface antigens.</title>
        <authorList>
            <person name="Liu S."/>
            <person name="Wang L."/>
            <person name="Zheng H."/>
            <person name="Xu Z."/>
            <person name="Roellig D.M."/>
            <person name="Li N."/>
            <person name="Frace M.A."/>
            <person name="Tang K."/>
            <person name="Arrowood M.J."/>
            <person name="Moss D.M."/>
            <person name="Zhang L."/>
            <person name="Feng Y."/>
            <person name="Xiao L."/>
        </authorList>
    </citation>
    <scope>NUCLEOTIDE SEQUENCE [LARGE SCALE GENOMIC DNA]</scope>
    <source>
        <strain evidence="2 3">CHN_HEN01</strain>
    </source>
</reference>
<protein>
    <submittedName>
        <fullName evidence="2">Helicase associated ha2 domain-containing protein</fullName>
    </submittedName>
</protein>
<keyword evidence="3" id="KW-1185">Reference proteome</keyword>
<dbReference type="InParanoid" id="A0A1D3D7U8"/>
<dbReference type="EMBL" id="JROU02000354">
    <property type="protein sequence ID" value="OEH79526.1"/>
    <property type="molecule type" value="Genomic_DNA"/>
</dbReference>
<sequence>MSLSDVTAWLREELQRCVGAATRSLVAAVQAAADRASNSHQLSLTLQQELHFTQKDADFLAPELFQRMAAAEEAAAASAADEKEQAAQSSRKRLRDEAPPGEPLAIFFFSHFCIHRREGEGEMGEIHIGLPFPIFIACWLTKASLRVTSERLSPSRKFPNL</sequence>
<dbReference type="AlphaFoldDB" id="A0A1D3D7U8"/>
<proteinExistence type="predicted"/>
<evidence type="ECO:0000256" key="1">
    <source>
        <dbReference type="SAM" id="MobiDB-lite"/>
    </source>
</evidence>
<dbReference type="VEuPathDB" id="ToxoDB:cyc_07465"/>
<dbReference type="VEuPathDB" id="ToxoDB:LOC34623943"/>
<gene>
    <name evidence="2" type="ORF">cyc_07465</name>
</gene>
<accession>A0A1D3D7U8</accession>
<evidence type="ECO:0000313" key="3">
    <source>
        <dbReference type="Proteomes" id="UP000095192"/>
    </source>
</evidence>
<name>A0A1D3D7U8_9EIME</name>
<dbReference type="Proteomes" id="UP000095192">
    <property type="component" value="Unassembled WGS sequence"/>
</dbReference>
<evidence type="ECO:0000313" key="2">
    <source>
        <dbReference type="EMBL" id="OEH79526.1"/>
    </source>
</evidence>
<comment type="caution">
    <text evidence="2">The sequence shown here is derived from an EMBL/GenBank/DDBJ whole genome shotgun (WGS) entry which is preliminary data.</text>
</comment>
<organism evidence="2 3">
    <name type="scientific">Cyclospora cayetanensis</name>
    <dbReference type="NCBI Taxonomy" id="88456"/>
    <lineage>
        <taxon>Eukaryota</taxon>
        <taxon>Sar</taxon>
        <taxon>Alveolata</taxon>
        <taxon>Apicomplexa</taxon>
        <taxon>Conoidasida</taxon>
        <taxon>Coccidia</taxon>
        <taxon>Eucoccidiorida</taxon>
        <taxon>Eimeriorina</taxon>
        <taxon>Eimeriidae</taxon>
        <taxon>Cyclospora</taxon>
    </lineage>
</organism>